<dbReference type="SUPFAM" id="SSF52833">
    <property type="entry name" value="Thioredoxin-like"/>
    <property type="match status" value="1"/>
</dbReference>
<proteinExistence type="predicted"/>
<evidence type="ECO:0000256" key="2">
    <source>
        <dbReference type="SAM" id="SignalP"/>
    </source>
</evidence>
<accession>A0A6N2TB97</accession>
<dbReference type="AlphaFoldDB" id="A0A6N2TB97"/>
<keyword evidence="1" id="KW-0676">Redox-active center</keyword>
<dbReference type="Gene3D" id="3.40.30.10">
    <property type="entry name" value="Glutaredoxin"/>
    <property type="match status" value="1"/>
</dbReference>
<dbReference type="InterPro" id="IPR036249">
    <property type="entry name" value="Thioredoxin-like_sf"/>
</dbReference>
<evidence type="ECO:0000256" key="1">
    <source>
        <dbReference type="ARBA" id="ARBA00023284"/>
    </source>
</evidence>
<dbReference type="InterPro" id="IPR050553">
    <property type="entry name" value="Thioredoxin_ResA/DsbE_sf"/>
</dbReference>
<gene>
    <name evidence="4" type="primary">resA</name>
    <name evidence="4" type="ORF">CULFYP111_01249</name>
</gene>
<sequence length="165" mass="18852">MMKKLISIFLNLLFFSLIFSGCQKDLSADIGGMAPEISATTLNGKKMRIHQQNDVNKIIVFWQYGCLSCTQILPNLDEFLKQNPGIFKAYAINSVNDEKIIKNYFDEMNFSSIVVLKDDLKISFDRYGVKTLPSIFIIDKNGTIKDKIYGDIGWKNLKAKLSYFL</sequence>
<dbReference type="PROSITE" id="PS51352">
    <property type="entry name" value="THIOREDOXIN_2"/>
    <property type="match status" value="1"/>
</dbReference>
<feature type="chain" id="PRO_5027032344" evidence="2">
    <location>
        <begin position="21"/>
        <end position="165"/>
    </location>
</feature>
<dbReference type="Pfam" id="PF00578">
    <property type="entry name" value="AhpC-TSA"/>
    <property type="match status" value="1"/>
</dbReference>
<dbReference type="PANTHER" id="PTHR42852:SF13">
    <property type="entry name" value="PROTEIN DIPZ"/>
    <property type="match status" value="1"/>
</dbReference>
<dbReference type="InterPro" id="IPR017937">
    <property type="entry name" value="Thioredoxin_CS"/>
</dbReference>
<keyword evidence="2" id="KW-0732">Signal</keyword>
<dbReference type="CDD" id="cd02966">
    <property type="entry name" value="TlpA_like_family"/>
    <property type="match status" value="1"/>
</dbReference>
<dbReference type="EMBL" id="CACRSK010000006">
    <property type="protein sequence ID" value="VYT01812.1"/>
    <property type="molecule type" value="Genomic_DNA"/>
</dbReference>
<organism evidence="4">
    <name type="scientific">Campylobacter ureolyticus</name>
    <dbReference type="NCBI Taxonomy" id="827"/>
    <lineage>
        <taxon>Bacteria</taxon>
        <taxon>Pseudomonadati</taxon>
        <taxon>Campylobacterota</taxon>
        <taxon>Epsilonproteobacteria</taxon>
        <taxon>Campylobacterales</taxon>
        <taxon>Campylobacteraceae</taxon>
        <taxon>Campylobacter</taxon>
    </lineage>
</organism>
<name>A0A6N2TB97_9BACT</name>
<evidence type="ECO:0000259" key="3">
    <source>
        <dbReference type="PROSITE" id="PS51352"/>
    </source>
</evidence>
<dbReference type="InterPro" id="IPR000866">
    <property type="entry name" value="AhpC/TSA"/>
</dbReference>
<dbReference type="PANTHER" id="PTHR42852">
    <property type="entry name" value="THIOL:DISULFIDE INTERCHANGE PROTEIN DSBE"/>
    <property type="match status" value="1"/>
</dbReference>
<evidence type="ECO:0000313" key="4">
    <source>
        <dbReference type="EMBL" id="VYT01812.1"/>
    </source>
</evidence>
<dbReference type="GO" id="GO:0016491">
    <property type="term" value="F:oxidoreductase activity"/>
    <property type="evidence" value="ECO:0007669"/>
    <property type="project" value="InterPro"/>
</dbReference>
<dbReference type="GO" id="GO:0016209">
    <property type="term" value="F:antioxidant activity"/>
    <property type="evidence" value="ECO:0007669"/>
    <property type="project" value="InterPro"/>
</dbReference>
<feature type="domain" description="Thioredoxin" evidence="3">
    <location>
        <begin position="28"/>
        <end position="165"/>
    </location>
</feature>
<dbReference type="PROSITE" id="PS00194">
    <property type="entry name" value="THIOREDOXIN_1"/>
    <property type="match status" value="1"/>
</dbReference>
<reference evidence="4" key="1">
    <citation type="submission" date="2019-11" db="EMBL/GenBank/DDBJ databases">
        <authorList>
            <person name="Feng L."/>
        </authorList>
    </citation>
    <scope>NUCLEOTIDE SEQUENCE</scope>
    <source>
        <strain evidence="4">CUreolyticusLFYP111</strain>
    </source>
</reference>
<dbReference type="PROSITE" id="PS51257">
    <property type="entry name" value="PROKAR_LIPOPROTEIN"/>
    <property type="match status" value="1"/>
</dbReference>
<feature type="signal peptide" evidence="2">
    <location>
        <begin position="1"/>
        <end position="20"/>
    </location>
</feature>
<dbReference type="InterPro" id="IPR013766">
    <property type="entry name" value="Thioredoxin_domain"/>
</dbReference>
<protein>
    <submittedName>
        <fullName evidence="4">Thiol-disulfide oxidoreductase ResA</fullName>
    </submittedName>
</protein>